<organism evidence="2 3">
    <name type="scientific">Kutzneria buriramensis</name>
    <dbReference type="NCBI Taxonomy" id="1045776"/>
    <lineage>
        <taxon>Bacteria</taxon>
        <taxon>Bacillati</taxon>
        <taxon>Actinomycetota</taxon>
        <taxon>Actinomycetes</taxon>
        <taxon>Pseudonocardiales</taxon>
        <taxon>Pseudonocardiaceae</taxon>
        <taxon>Kutzneria</taxon>
    </lineage>
</organism>
<gene>
    <name evidence="2" type="ORF">BCF44_113276</name>
</gene>
<proteinExistence type="predicted"/>
<comment type="caution">
    <text evidence="2">The sequence shown here is derived from an EMBL/GenBank/DDBJ whole genome shotgun (WGS) entry which is preliminary data.</text>
</comment>
<dbReference type="Proteomes" id="UP000256269">
    <property type="component" value="Unassembled WGS sequence"/>
</dbReference>
<evidence type="ECO:0000313" key="2">
    <source>
        <dbReference type="EMBL" id="REH39421.1"/>
    </source>
</evidence>
<evidence type="ECO:0000313" key="3">
    <source>
        <dbReference type="Proteomes" id="UP000256269"/>
    </source>
</evidence>
<dbReference type="InterPro" id="IPR021401">
    <property type="entry name" value="DUF3040"/>
</dbReference>
<dbReference type="EMBL" id="QUNO01000013">
    <property type="protein sequence ID" value="REH39421.1"/>
    <property type="molecule type" value="Genomic_DNA"/>
</dbReference>
<dbReference type="AlphaFoldDB" id="A0A3E0H7J4"/>
<keyword evidence="1" id="KW-0472">Membrane</keyword>
<feature type="transmembrane region" description="Helical" evidence="1">
    <location>
        <begin position="49"/>
        <end position="69"/>
    </location>
</feature>
<reference evidence="2 3" key="1">
    <citation type="submission" date="2018-08" db="EMBL/GenBank/DDBJ databases">
        <title>Genomic Encyclopedia of Archaeal and Bacterial Type Strains, Phase II (KMG-II): from individual species to whole genera.</title>
        <authorList>
            <person name="Goeker M."/>
        </authorList>
    </citation>
    <scope>NUCLEOTIDE SEQUENCE [LARGE SCALE GENOMIC DNA]</scope>
    <source>
        <strain evidence="2 3">DSM 45791</strain>
    </source>
</reference>
<keyword evidence="1" id="KW-0812">Transmembrane</keyword>
<dbReference type="RefSeq" id="WP_116178736.1">
    <property type="nucleotide sequence ID" value="NZ_CP144375.1"/>
</dbReference>
<dbReference type="Pfam" id="PF11239">
    <property type="entry name" value="DUF3040"/>
    <property type="match status" value="1"/>
</dbReference>
<feature type="transmembrane region" description="Helical" evidence="1">
    <location>
        <begin position="75"/>
        <end position="96"/>
    </location>
</feature>
<evidence type="ECO:0000256" key="1">
    <source>
        <dbReference type="SAM" id="Phobius"/>
    </source>
</evidence>
<evidence type="ECO:0008006" key="4">
    <source>
        <dbReference type="Google" id="ProtNLM"/>
    </source>
</evidence>
<sequence length="114" mass="11526">MSKGLSIRQRRRLARLDHSLAGDVALTQLVRLFAVPTGDHRPQRPPRPFLWSGLVALAGIAAIVVGAAFASALGVAAAVAVVIGGTAVTGGLAVMLTTASSARPVRAGQAHGAD</sequence>
<keyword evidence="3" id="KW-1185">Reference proteome</keyword>
<keyword evidence="1" id="KW-1133">Transmembrane helix</keyword>
<accession>A0A3E0H7J4</accession>
<name>A0A3E0H7J4_9PSEU</name>
<protein>
    <recommendedName>
        <fullName evidence="4">DUF3040 family protein</fullName>
    </recommendedName>
</protein>